<proteinExistence type="predicted"/>
<dbReference type="GO" id="GO:0015628">
    <property type="term" value="P:protein secretion by the type II secretion system"/>
    <property type="evidence" value="ECO:0007669"/>
    <property type="project" value="InterPro"/>
</dbReference>
<evidence type="ECO:0000256" key="2">
    <source>
        <dbReference type="ARBA" id="ARBA00022475"/>
    </source>
</evidence>
<feature type="domain" description="General secretion pathway GspH" evidence="8">
    <location>
        <begin position="32"/>
        <end position="128"/>
    </location>
</feature>
<gene>
    <name evidence="9" type="ORF">GALL_449280</name>
</gene>
<dbReference type="Pfam" id="PF12019">
    <property type="entry name" value="GspH"/>
    <property type="match status" value="1"/>
</dbReference>
<dbReference type="InterPro" id="IPR045584">
    <property type="entry name" value="Pilin-like"/>
</dbReference>
<sequence length="142" mass="14650">MVIILLGILAVYAAPRMFNSGDFYARGFHDETLALLRYAQKTAIAQRRTVCVTFSSTTATLTMASAGGATDCTSGTALTGPNGAPTITARSGVSYSATTNFNFDGLGQPIAATGGTAMATQTIQISNASNVIVEAQTGYVHD</sequence>
<name>A0A1J5QBU8_9ZZZZ</name>
<keyword evidence="6" id="KW-1133">Transmembrane helix</keyword>
<evidence type="ECO:0000256" key="5">
    <source>
        <dbReference type="ARBA" id="ARBA00022692"/>
    </source>
</evidence>
<accession>A0A1J5QBU8</accession>
<keyword evidence="4" id="KW-0997">Cell inner membrane</keyword>
<dbReference type="SUPFAM" id="SSF54523">
    <property type="entry name" value="Pili subunits"/>
    <property type="match status" value="1"/>
</dbReference>
<reference evidence="9" key="1">
    <citation type="submission" date="2016-10" db="EMBL/GenBank/DDBJ databases">
        <title>Sequence of Gallionella enrichment culture.</title>
        <authorList>
            <person name="Poehlein A."/>
            <person name="Muehling M."/>
            <person name="Daniel R."/>
        </authorList>
    </citation>
    <scope>NUCLEOTIDE SEQUENCE</scope>
</reference>
<evidence type="ECO:0000256" key="6">
    <source>
        <dbReference type="ARBA" id="ARBA00022989"/>
    </source>
</evidence>
<comment type="subcellular location">
    <subcellularLocation>
        <location evidence="1">Cell inner membrane</location>
        <topology evidence="1">Single-pass membrane protein</topology>
    </subcellularLocation>
</comment>
<keyword evidence="5" id="KW-0812">Transmembrane</keyword>
<dbReference type="EMBL" id="MLJW01002870">
    <property type="protein sequence ID" value="OIQ73437.1"/>
    <property type="molecule type" value="Genomic_DNA"/>
</dbReference>
<dbReference type="InterPro" id="IPR022346">
    <property type="entry name" value="T2SS_GspH"/>
</dbReference>
<evidence type="ECO:0000256" key="1">
    <source>
        <dbReference type="ARBA" id="ARBA00004377"/>
    </source>
</evidence>
<evidence type="ECO:0000256" key="3">
    <source>
        <dbReference type="ARBA" id="ARBA00022481"/>
    </source>
</evidence>
<organism evidence="9">
    <name type="scientific">mine drainage metagenome</name>
    <dbReference type="NCBI Taxonomy" id="410659"/>
    <lineage>
        <taxon>unclassified sequences</taxon>
        <taxon>metagenomes</taxon>
        <taxon>ecological metagenomes</taxon>
    </lineage>
</organism>
<evidence type="ECO:0000259" key="8">
    <source>
        <dbReference type="Pfam" id="PF12019"/>
    </source>
</evidence>
<evidence type="ECO:0000313" key="9">
    <source>
        <dbReference type="EMBL" id="OIQ73437.1"/>
    </source>
</evidence>
<dbReference type="GO" id="GO:0015627">
    <property type="term" value="C:type II protein secretion system complex"/>
    <property type="evidence" value="ECO:0007669"/>
    <property type="project" value="InterPro"/>
</dbReference>
<dbReference type="GO" id="GO:0005886">
    <property type="term" value="C:plasma membrane"/>
    <property type="evidence" value="ECO:0007669"/>
    <property type="project" value="UniProtKB-SubCell"/>
</dbReference>
<comment type="caution">
    <text evidence="9">The sequence shown here is derived from an EMBL/GenBank/DDBJ whole genome shotgun (WGS) entry which is preliminary data.</text>
</comment>
<evidence type="ECO:0000256" key="4">
    <source>
        <dbReference type="ARBA" id="ARBA00022519"/>
    </source>
</evidence>
<keyword evidence="2" id="KW-1003">Cell membrane</keyword>
<keyword evidence="7" id="KW-0472">Membrane</keyword>
<evidence type="ECO:0000256" key="7">
    <source>
        <dbReference type="ARBA" id="ARBA00023136"/>
    </source>
</evidence>
<protein>
    <recommendedName>
        <fullName evidence="8">General secretion pathway GspH domain-containing protein</fullName>
    </recommendedName>
</protein>
<keyword evidence="3" id="KW-0488">Methylation</keyword>
<dbReference type="AlphaFoldDB" id="A0A1J5QBU8"/>